<feature type="compositionally biased region" description="Pro residues" evidence="3">
    <location>
        <begin position="113"/>
        <end position="128"/>
    </location>
</feature>
<proteinExistence type="inferred from homology"/>
<dbReference type="Proteomes" id="UP000271548">
    <property type="component" value="Unassembled WGS sequence"/>
</dbReference>
<dbReference type="EMBL" id="RAZS01000011">
    <property type="protein sequence ID" value="RKN15296.1"/>
    <property type="molecule type" value="Genomic_DNA"/>
</dbReference>
<dbReference type="PANTHER" id="PTHR33495:SF2">
    <property type="entry name" value="ANTI-SIGMA FACTOR ANTAGONIST TM_1081-RELATED"/>
    <property type="match status" value="1"/>
</dbReference>
<reference evidence="5 6" key="1">
    <citation type="submission" date="2018-09" db="EMBL/GenBank/DDBJ databases">
        <title>Micromonospora sp. nov. MS1-9, isolated from a root of Musa sp.</title>
        <authorList>
            <person name="Kuncharoen N."/>
            <person name="Kudo T."/>
            <person name="Ohkuma M."/>
            <person name="Yuki M."/>
            <person name="Tanasupawat S."/>
        </authorList>
    </citation>
    <scope>NUCLEOTIDE SEQUENCE [LARGE SCALE GENOMIC DNA]</scope>
    <source>
        <strain evidence="5 6">NGC1-4</strain>
    </source>
</reference>
<dbReference type="Pfam" id="PF01740">
    <property type="entry name" value="STAS"/>
    <property type="match status" value="1"/>
</dbReference>
<sequence>MGEQVSERFRVHVSVRDESVDVRAVGEIDIATVGVLRSALWAAPSRSVLRVDLSGVRLLSAAGVRALAAAHLRVRAQGGELVLVDPAPVVARVLRVTGLHRVVPVVEASRPVAEPPAPVRPSPSPLPSPTSSAPSPLAPPAPTMRHVPPAPAAQPVLVAA</sequence>
<accession>A0ABX9QXH3</accession>
<dbReference type="Gene3D" id="3.30.750.24">
    <property type="entry name" value="STAS domain"/>
    <property type="match status" value="1"/>
</dbReference>
<protein>
    <recommendedName>
        <fullName evidence="2">Anti-sigma factor antagonist</fullName>
    </recommendedName>
</protein>
<dbReference type="CDD" id="cd07043">
    <property type="entry name" value="STAS_anti-anti-sigma_factors"/>
    <property type="match status" value="1"/>
</dbReference>
<dbReference type="SUPFAM" id="SSF52091">
    <property type="entry name" value="SpoIIaa-like"/>
    <property type="match status" value="1"/>
</dbReference>
<keyword evidence="6" id="KW-1185">Reference proteome</keyword>
<dbReference type="PROSITE" id="PS50801">
    <property type="entry name" value="STAS"/>
    <property type="match status" value="1"/>
</dbReference>
<dbReference type="InterPro" id="IPR003658">
    <property type="entry name" value="Anti-sigma_ant"/>
</dbReference>
<comment type="caution">
    <text evidence="5">The sequence shown here is derived from an EMBL/GenBank/DDBJ whole genome shotgun (WGS) entry which is preliminary data.</text>
</comment>
<evidence type="ECO:0000256" key="1">
    <source>
        <dbReference type="ARBA" id="ARBA00009013"/>
    </source>
</evidence>
<evidence type="ECO:0000313" key="5">
    <source>
        <dbReference type="EMBL" id="RKN15296.1"/>
    </source>
</evidence>
<dbReference type="PANTHER" id="PTHR33495">
    <property type="entry name" value="ANTI-SIGMA FACTOR ANTAGONIST TM_1081-RELATED-RELATED"/>
    <property type="match status" value="1"/>
</dbReference>
<feature type="region of interest" description="Disordered" evidence="3">
    <location>
        <begin position="111"/>
        <end position="160"/>
    </location>
</feature>
<evidence type="ECO:0000313" key="6">
    <source>
        <dbReference type="Proteomes" id="UP000271548"/>
    </source>
</evidence>
<dbReference type="InterPro" id="IPR036513">
    <property type="entry name" value="STAS_dom_sf"/>
</dbReference>
<evidence type="ECO:0000256" key="3">
    <source>
        <dbReference type="SAM" id="MobiDB-lite"/>
    </source>
</evidence>
<feature type="compositionally biased region" description="Pro residues" evidence="3">
    <location>
        <begin position="136"/>
        <end position="152"/>
    </location>
</feature>
<dbReference type="InterPro" id="IPR002645">
    <property type="entry name" value="STAS_dom"/>
</dbReference>
<comment type="similarity">
    <text evidence="1 2">Belongs to the anti-sigma-factor antagonist family.</text>
</comment>
<organism evidence="5 6">
    <name type="scientific">Micromonospora musae</name>
    <dbReference type="NCBI Taxonomy" id="1894970"/>
    <lineage>
        <taxon>Bacteria</taxon>
        <taxon>Bacillati</taxon>
        <taxon>Actinomycetota</taxon>
        <taxon>Actinomycetes</taxon>
        <taxon>Micromonosporales</taxon>
        <taxon>Micromonosporaceae</taxon>
        <taxon>Micromonospora</taxon>
    </lineage>
</organism>
<gene>
    <name evidence="5" type="ORF">D7147_25945</name>
</gene>
<feature type="domain" description="STAS" evidence="4">
    <location>
        <begin position="9"/>
        <end position="119"/>
    </location>
</feature>
<name>A0ABX9QXH3_9ACTN</name>
<dbReference type="NCBIfam" id="TIGR00377">
    <property type="entry name" value="ant_ant_sig"/>
    <property type="match status" value="1"/>
</dbReference>
<evidence type="ECO:0000256" key="2">
    <source>
        <dbReference type="RuleBase" id="RU003749"/>
    </source>
</evidence>
<evidence type="ECO:0000259" key="4">
    <source>
        <dbReference type="PROSITE" id="PS50801"/>
    </source>
</evidence>